<feature type="domain" description="Methyl-accepting transducer" evidence="8">
    <location>
        <begin position="284"/>
        <end position="520"/>
    </location>
</feature>
<evidence type="ECO:0000259" key="8">
    <source>
        <dbReference type="PROSITE" id="PS50111"/>
    </source>
</evidence>
<dbReference type="CDD" id="cd19410">
    <property type="entry name" value="HK9-like_sensor"/>
    <property type="match status" value="1"/>
</dbReference>
<name>A0ABQ1ZV90_9BACL</name>
<dbReference type="RefSeq" id="WP_172247484.1">
    <property type="nucleotide sequence ID" value="NZ_BMDD01000002.1"/>
</dbReference>
<dbReference type="InterPro" id="IPR004089">
    <property type="entry name" value="MCPsignal_dom"/>
</dbReference>
<feature type="domain" description="HAMP" evidence="9">
    <location>
        <begin position="211"/>
        <end position="265"/>
    </location>
</feature>
<evidence type="ECO:0000256" key="1">
    <source>
        <dbReference type="ARBA" id="ARBA00004236"/>
    </source>
</evidence>
<feature type="transmembrane region" description="Helical" evidence="7">
    <location>
        <begin position="190"/>
        <end position="208"/>
    </location>
</feature>
<dbReference type="PROSITE" id="PS50885">
    <property type="entry name" value="HAMP"/>
    <property type="match status" value="1"/>
</dbReference>
<reference evidence="11" key="1">
    <citation type="journal article" date="2019" name="Int. J. Syst. Evol. Microbiol.">
        <title>The Global Catalogue of Microorganisms (GCM) 10K type strain sequencing project: providing services to taxonomists for standard genome sequencing and annotation.</title>
        <authorList>
            <consortium name="The Broad Institute Genomics Platform"/>
            <consortium name="The Broad Institute Genome Sequencing Center for Infectious Disease"/>
            <person name="Wu L."/>
            <person name="Ma J."/>
        </authorList>
    </citation>
    <scope>NUCLEOTIDE SEQUENCE [LARGE SCALE GENOMIC DNA]</scope>
    <source>
        <strain evidence="11">CCM 8702</strain>
    </source>
</reference>
<comment type="subcellular location">
    <subcellularLocation>
        <location evidence="1">Cell membrane</location>
    </subcellularLocation>
</comment>
<dbReference type="CDD" id="cd06225">
    <property type="entry name" value="HAMP"/>
    <property type="match status" value="1"/>
</dbReference>
<evidence type="ECO:0000313" key="10">
    <source>
        <dbReference type="EMBL" id="GGH77604.1"/>
    </source>
</evidence>
<proteinExistence type="inferred from homology"/>
<evidence type="ECO:0000256" key="7">
    <source>
        <dbReference type="SAM" id="Phobius"/>
    </source>
</evidence>
<evidence type="ECO:0000256" key="3">
    <source>
        <dbReference type="ARBA" id="ARBA00023136"/>
    </source>
</evidence>
<keyword evidence="7" id="KW-0812">Transmembrane</keyword>
<dbReference type="Pfam" id="PF00672">
    <property type="entry name" value="HAMP"/>
    <property type="match status" value="1"/>
</dbReference>
<protein>
    <submittedName>
        <fullName evidence="10">Methyl-accepting chemotaxis protein</fullName>
    </submittedName>
</protein>
<sequence>MKKVRFTIGAKIGLGYLLVILALAAVILVVRGQIDKLEEEMNFIAGHDMEVHERINQISKNAVDMETGQRGFIITGEDKYLDPYNAGKTQWDENYEALYQLVSDNPAQQDKLDQIKAKIEDWIQVAGEATIAMKRADDSAALDQFFVDDPGKADMDAFRELVDTFATTEKNLTTQRVDDLHNSNQTLKNLLFVLLAVVVIAALLLAWFTSSRIARSLKSVTATIGDIASSGGDLTKRIEVRSNDEVKDLGEATNLLLVSLQDMIRDLKNNTVQLAGASSSLRQGAQENSRAVKEVTTSIQRVAEGSERQVVQTEDITAVMKETIAGLEQVAEAAAEVAGLAQQTQSMAADGEYRIKHSVEEVQSVADAFSSIRGSVSELAERSNEVLSITGYISETSSQTNLLALNAAIEAARAGEHGLGFSVVASEIRKLADQSSRSTGEISRIITAMTSGIRDIVELVESSTGSVEHGVASLGEAGSSFESIVERIGSLSAQVAEVAANVEQMSQGSQSVGESVTEITRVTEEMAALTQEVSAMSEEQSASMMEMENTSAKLNDMADSLSQIVEKFKI</sequence>
<dbReference type="SMART" id="SM00283">
    <property type="entry name" value="MA"/>
    <property type="match status" value="1"/>
</dbReference>
<dbReference type="PANTHER" id="PTHR32089:SF112">
    <property type="entry name" value="LYSOZYME-LIKE PROTEIN-RELATED"/>
    <property type="match status" value="1"/>
</dbReference>
<comment type="caution">
    <text evidence="10">The sequence shown here is derived from an EMBL/GenBank/DDBJ whole genome shotgun (WGS) entry which is preliminary data.</text>
</comment>
<keyword evidence="2" id="KW-1003">Cell membrane</keyword>
<evidence type="ECO:0000313" key="11">
    <source>
        <dbReference type="Proteomes" id="UP000605427"/>
    </source>
</evidence>
<keyword evidence="4 6" id="KW-0807">Transducer</keyword>
<accession>A0ABQ1ZV90</accession>
<keyword evidence="7" id="KW-1133">Transmembrane helix</keyword>
<dbReference type="PANTHER" id="PTHR32089">
    <property type="entry name" value="METHYL-ACCEPTING CHEMOTAXIS PROTEIN MCPB"/>
    <property type="match status" value="1"/>
</dbReference>
<dbReference type="SUPFAM" id="SSF58104">
    <property type="entry name" value="Methyl-accepting chemotaxis protein (MCP) signaling domain"/>
    <property type="match status" value="1"/>
</dbReference>
<keyword evidence="3 7" id="KW-0472">Membrane</keyword>
<dbReference type="Pfam" id="PF05227">
    <property type="entry name" value="CHASE3"/>
    <property type="match status" value="1"/>
</dbReference>
<dbReference type="EMBL" id="BMDD01000002">
    <property type="protein sequence ID" value="GGH77604.1"/>
    <property type="molecule type" value="Genomic_DNA"/>
</dbReference>
<dbReference type="InterPro" id="IPR007891">
    <property type="entry name" value="CHASE3"/>
</dbReference>
<evidence type="ECO:0000259" key="9">
    <source>
        <dbReference type="PROSITE" id="PS50885"/>
    </source>
</evidence>
<comment type="similarity">
    <text evidence="5">Belongs to the methyl-accepting chemotaxis (MCP) protein family.</text>
</comment>
<dbReference type="SMART" id="SM00304">
    <property type="entry name" value="HAMP"/>
    <property type="match status" value="3"/>
</dbReference>
<dbReference type="Proteomes" id="UP000605427">
    <property type="component" value="Unassembled WGS sequence"/>
</dbReference>
<evidence type="ECO:0000256" key="2">
    <source>
        <dbReference type="ARBA" id="ARBA00022475"/>
    </source>
</evidence>
<keyword evidence="11" id="KW-1185">Reference proteome</keyword>
<evidence type="ECO:0000256" key="6">
    <source>
        <dbReference type="PROSITE-ProRule" id="PRU00284"/>
    </source>
</evidence>
<gene>
    <name evidence="10" type="ORF">GCM10007362_21610</name>
</gene>
<dbReference type="PROSITE" id="PS50111">
    <property type="entry name" value="CHEMOTAXIS_TRANSDUC_2"/>
    <property type="match status" value="1"/>
</dbReference>
<evidence type="ECO:0000256" key="5">
    <source>
        <dbReference type="ARBA" id="ARBA00029447"/>
    </source>
</evidence>
<dbReference type="Gene3D" id="6.10.340.10">
    <property type="match status" value="1"/>
</dbReference>
<dbReference type="InterPro" id="IPR003660">
    <property type="entry name" value="HAMP_dom"/>
</dbReference>
<evidence type="ECO:0000256" key="4">
    <source>
        <dbReference type="ARBA" id="ARBA00023224"/>
    </source>
</evidence>
<organism evidence="10 11">
    <name type="scientific">Saccharibacillus endophyticus</name>
    <dbReference type="NCBI Taxonomy" id="2060666"/>
    <lineage>
        <taxon>Bacteria</taxon>
        <taxon>Bacillati</taxon>
        <taxon>Bacillota</taxon>
        <taxon>Bacilli</taxon>
        <taxon>Bacillales</taxon>
        <taxon>Paenibacillaceae</taxon>
        <taxon>Saccharibacillus</taxon>
    </lineage>
</organism>
<dbReference type="Gene3D" id="1.10.287.950">
    <property type="entry name" value="Methyl-accepting chemotaxis protein"/>
    <property type="match status" value="1"/>
</dbReference>
<dbReference type="Pfam" id="PF00015">
    <property type="entry name" value="MCPsignal"/>
    <property type="match status" value="1"/>
</dbReference>